<keyword evidence="5 8" id="KW-0812">Transmembrane</keyword>
<feature type="transmembrane region" description="Helical" evidence="8">
    <location>
        <begin position="84"/>
        <end position="108"/>
    </location>
</feature>
<feature type="transmembrane region" description="Helical" evidence="8">
    <location>
        <begin position="114"/>
        <end position="134"/>
    </location>
</feature>
<keyword evidence="6 8" id="KW-1133">Transmembrane helix</keyword>
<name>A0A5C5SD12_9STRE</name>
<dbReference type="InterPro" id="IPR037185">
    <property type="entry name" value="EmrE-like"/>
</dbReference>
<feature type="transmembrane region" description="Helical" evidence="8">
    <location>
        <begin position="32"/>
        <end position="50"/>
    </location>
</feature>
<dbReference type="SUPFAM" id="SSF103481">
    <property type="entry name" value="Multidrug resistance efflux transporter EmrE"/>
    <property type="match status" value="1"/>
</dbReference>
<dbReference type="InterPro" id="IPR010651">
    <property type="entry name" value="Sugar_transport"/>
</dbReference>
<keyword evidence="3" id="KW-0813">Transport</keyword>
<feature type="transmembrane region" description="Helical" evidence="8">
    <location>
        <begin position="238"/>
        <end position="258"/>
    </location>
</feature>
<dbReference type="GO" id="GO:0005886">
    <property type="term" value="C:plasma membrane"/>
    <property type="evidence" value="ECO:0007669"/>
    <property type="project" value="UniProtKB-SubCell"/>
</dbReference>
<feature type="transmembrane region" description="Helical" evidence="8">
    <location>
        <begin position="267"/>
        <end position="287"/>
    </location>
</feature>
<feature type="transmembrane region" description="Helical" evidence="8">
    <location>
        <begin position="6"/>
        <end position="25"/>
    </location>
</feature>
<dbReference type="EMBL" id="VOHL01000003">
    <property type="protein sequence ID" value="TWS97689.1"/>
    <property type="molecule type" value="Genomic_DNA"/>
</dbReference>
<protein>
    <submittedName>
        <fullName evidence="9">Sugar transporter</fullName>
    </submittedName>
</protein>
<proteinExistence type="inferred from homology"/>
<evidence type="ECO:0000256" key="1">
    <source>
        <dbReference type="ARBA" id="ARBA00004651"/>
    </source>
</evidence>
<evidence type="ECO:0000256" key="7">
    <source>
        <dbReference type="ARBA" id="ARBA00023136"/>
    </source>
</evidence>
<dbReference type="Pfam" id="PF06800">
    <property type="entry name" value="Sugar_transport"/>
    <property type="match status" value="1"/>
</dbReference>
<evidence type="ECO:0000313" key="9">
    <source>
        <dbReference type="EMBL" id="TWS97689.1"/>
    </source>
</evidence>
<accession>A0A5C5SD12</accession>
<organism evidence="9 10">
    <name type="scientific">Streptococcus cuniculipharyngis</name>
    <dbReference type="NCBI Taxonomy" id="1562651"/>
    <lineage>
        <taxon>Bacteria</taxon>
        <taxon>Bacillati</taxon>
        <taxon>Bacillota</taxon>
        <taxon>Bacilli</taxon>
        <taxon>Lactobacillales</taxon>
        <taxon>Streptococcaceae</taxon>
        <taxon>Streptococcus</taxon>
    </lineage>
</organism>
<evidence type="ECO:0000256" key="3">
    <source>
        <dbReference type="ARBA" id="ARBA00022448"/>
    </source>
</evidence>
<evidence type="ECO:0000313" key="10">
    <source>
        <dbReference type="Proteomes" id="UP000317430"/>
    </source>
</evidence>
<comment type="similarity">
    <text evidence="2">Belongs to the GRP transporter (TC 2.A.7.5) family.</text>
</comment>
<feature type="transmembrane region" description="Helical" evidence="8">
    <location>
        <begin position="56"/>
        <end position="72"/>
    </location>
</feature>
<dbReference type="PANTHER" id="PTHR16119:SF17">
    <property type="entry name" value="TRANSMEMBRANE PROTEIN 144"/>
    <property type="match status" value="1"/>
</dbReference>
<evidence type="ECO:0000256" key="4">
    <source>
        <dbReference type="ARBA" id="ARBA00022597"/>
    </source>
</evidence>
<dbReference type="CDD" id="cd23110">
    <property type="entry name" value="GRP"/>
    <property type="match status" value="1"/>
</dbReference>
<dbReference type="RefSeq" id="WP_146567390.1">
    <property type="nucleotide sequence ID" value="NZ_VOHL01000003.1"/>
</dbReference>
<feature type="transmembrane region" description="Helical" evidence="8">
    <location>
        <begin position="155"/>
        <end position="172"/>
    </location>
</feature>
<evidence type="ECO:0000256" key="5">
    <source>
        <dbReference type="ARBA" id="ARBA00022692"/>
    </source>
</evidence>
<reference evidence="9 10" key="1">
    <citation type="submission" date="2019-08" db="EMBL/GenBank/DDBJ databases">
        <authorList>
            <person name="Lei W."/>
        </authorList>
    </citation>
    <scope>NUCLEOTIDE SEQUENCE [LARGE SCALE GENOMIC DNA]</scope>
    <source>
        <strain evidence="9 10">CCUG 66496</strain>
    </source>
</reference>
<dbReference type="AlphaFoldDB" id="A0A5C5SD12"/>
<keyword evidence="4 9" id="KW-0762">Sugar transport</keyword>
<feature type="transmembrane region" description="Helical" evidence="8">
    <location>
        <begin position="214"/>
        <end position="232"/>
    </location>
</feature>
<dbReference type="OrthoDB" id="1452595at2"/>
<keyword evidence="7 8" id="KW-0472">Membrane</keyword>
<gene>
    <name evidence="9" type="ORF">FRX57_05230</name>
</gene>
<evidence type="ECO:0000256" key="6">
    <source>
        <dbReference type="ARBA" id="ARBA00022989"/>
    </source>
</evidence>
<feature type="transmembrane region" description="Helical" evidence="8">
    <location>
        <begin position="184"/>
        <end position="202"/>
    </location>
</feature>
<dbReference type="PANTHER" id="PTHR16119">
    <property type="entry name" value="TRANSMEMBRANE PROTEIN 144"/>
    <property type="match status" value="1"/>
</dbReference>
<dbReference type="GO" id="GO:0015144">
    <property type="term" value="F:carbohydrate transmembrane transporter activity"/>
    <property type="evidence" value="ECO:0007669"/>
    <property type="project" value="InterPro"/>
</dbReference>
<comment type="subcellular location">
    <subcellularLocation>
        <location evidence="1">Cell membrane</location>
        <topology evidence="1">Multi-pass membrane protein</topology>
    </subcellularLocation>
</comment>
<comment type="caution">
    <text evidence="9">The sequence shown here is derived from an EMBL/GenBank/DDBJ whole genome shotgun (WGS) entry which is preliminary data.</text>
</comment>
<dbReference type="Proteomes" id="UP000317430">
    <property type="component" value="Unassembled WGS sequence"/>
</dbReference>
<evidence type="ECO:0000256" key="2">
    <source>
        <dbReference type="ARBA" id="ARBA00006117"/>
    </source>
</evidence>
<sequence length="290" mass="31219">MTGILYALVPMLAWGSIGFISNKIGGTPNQQTFGLTLGAVVFASVVYMIVRPELTVMTWLYGIIGGMLWAVGQNGQFSAMQYMGVSVANPLSSGSQLVIGSLIGVLAFQEWTKPIQFILGTIALIFLLVGFYFSSKQDKDKSASQDSQPRDFKKGFQALTTSTLGYVSYTVFFNNIVNLDPMSAILPMSFGMVLGAAMFMKFQVNFEPVVLKNSIVGIMWGFGNIFMLLAAAEAGLAIAFSFSQLGAIISIIGGIVILGEKKTKKEMVWVLLGVSCFIIGAVLLGIVKSY</sequence>
<evidence type="ECO:0000256" key="8">
    <source>
        <dbReference type="SAM" id="Phobius"/>
    </source>
</evidence>
<keyword evidence="10" id="KW-1185">Reference proteome</keyword>